<protein>
    <submittedName>
        <fullName evidence="2">DLG1 protein</fullName>
    </submittedName>
</protein>
<keyword evidence="3" id="KW-1185">Reference proteome</keyword>
<name>A0A7K7UN81_9CHAR</name>
<dbReference type="SUPFAM" id="SSF101288">
    <property type="entry name" value="L27 domain"/>
    <property type="match status" value="1"/>
</dbReference>
<proteinExistence type="predicted"/>
<dbReference type="InterPro" id="IPR015143">
    <property type="entry name" value="L27_1"/>
</dbReference>
<gene>
    <name evidence="2" type="primary">Dlg1_2</name>
    <name evidence="2" type="ORF">IBISTR_R15305</name>
</gene>
<evidence type="ECO:0000313" key="3">
    <source>
        <dbReference type="Proteomes" id="UP000587655"/>
    </source>
</evidence>
<feature type="non-terminal residue" evidence="2">
    <location>
        <position position="53"/>
    </location>
</feature>
<dbReference type="EMBL" id="VZSZ01011367">
    <property type="protein sequence ID" value="NXA29631.1"/>
    <property type="molecule type" value="Genomic_DNA"/>
</dbReference>
<feature type="domain" description="L27-1" evidence="1">
    <location>
        <begin position="7"/>
        <end position="50"/>
    </location>
</feature>
<accession>A0A7K7UN81</accession>
<comment type="caution">
    <text evidence="2">The sequence shown here is derived from an EMBL/GenBank/DDBJ whole genome shotgun (WGS) entry which is preliminary data.</text>
</comment>
<evidence type="ECO:0000259" key="1">
    <source>
        <dbReference type="Pfam" id="PF09058"/>
    </source>
</evidence>
<sequence length="53" mass="6254">CTFSFLDTDRALVLLEEYCKKLRKPEEQQLKKAIRKVMGIFKSSLFQALLGRY</sequence>
<evidence type="ECO:0000313" key="2">
    <source>
        <dbReference type="EMBL" id="NXA29631.1"/>
    </source>
</evidence>
<dbReference type="Pfam" id="PF09058">
    <property type="entry name" value="L27_1"/>
    <property type="match status" value="1"/>
</dbReference>
<organism evidence="2 3">
    <name type="scientific">Ibidorhyncha struthersii</name>
    <dbReference type="NCBI Taxonomy" id="425643"/>
    <lineage>
        <taxon>Eukaryota</taxon>
        <taxon>Metazoa</taxon>
        <taxon>Chordata</taxon>
        <taxon>Craniata</taxon>
        <taxon>Vertebrata</taxon>
        <taxon>Euteleostomi</taxon>
        <taxon>Archelosauria</taxon>
        <taxon>Archosauria</taxon>
        <taxon>Dinosauria</taxon>
        <taxon>Saurischia</taxon>
        <taxon>Theropoda</taxon>
        <taxon>Coelurosauria</taxon>
        <taxon>Aves</taxon>
        <taxon>Neognathae</taxon>
        <taxon>Neoaves</taxon>
        <taxon>Charadriiformes</taxon>
        <taxon>Charadriidae</taxon>
        <taxon>Ibidorhyncha</taxon>
    </lineage>
</organism>
<dbReference type="InterPro" id="IPR036892">
    <property type="entry name" value="L27_dom_sf"/>
</dbReference>
<dbReference type="Proteomes" id="UP000587655">
    <property type="component" value="Unassembled WGS sequence"/>
</dbReference>
<dbReference type="Gene3D" id="1.10.287.470">
    <property type="entry name" value="Helix hairpin bin"/>
    <property type="match status" value="1"/>
</dbReference>
<feature type="non-terminal residue" evidence="2">
    <location>
        <position position="1"/>
    </location>
</feature>
<dbReference type="AlphaFoldDB" id="A0A7K7UN81"/>
<reference evidence="2 3" key="1">
    <citation type="submission" date="2019-09" db="EMBL/GenBank/DDBJ databases">
        <title>Bird 10,000 Genomes (B10K) Project - Family phase.</title>
        <authorList>
            <person name="Zhang G."/>
        </authorList>
    </citation>
    <scope>NUCLEOTIDE SEQUENCE [LARGE SCALE GENOMIC DNA]</scope>
    <source>
        <strain evidence="2">B10K-DU-030-25</strain>
    </source>
</reference>